<dbReference type="Proteomes" id="UP001362999">
    <property type="component" value="Unassembled WGS sequence"/>
</dbReference>
<organism evidence="2 3">
    <name type="scientific">Favolaschia claudopus</name>
    <dbReference type="NCBI Taxonomy" id="2862362"/>
    <lineage>
        <taxon>Eukaryota</taxon>
        <taxon>Fungi</taxon>
        <taxon>Dikarya</taxon>
        <taxon>Basidiomycota</taxon>
        <taxon>Agaricomycotina</taxon>
        <taxon>Agaricomycetes</taxon>
        <taxon>Agaricomycetidae</taxon>
        <taxon>Agaricales</taxon>
        <taxon>Marasmiineae</taxon>
        <taxon>Mycenaceae</taxon>
        <taxon>Favolaschia</taxon>
    </lineage>
</organism>
<dbReference type="AlphaFoldDB" id="A0AAW0EI34"/>
<comment type="caution">
    <text evidence="2">The sequence shown here is derived from an EMBL/GenBank/DDBJ whole genome shotgun (WGS) entry which is preliminary data.</text>
</comment>
<dbReference type="EMBL" id="JAWWNJ010000001">
    <property type="protein sequence ID" value="KAK7064629.1"/>
    <property type="molecule type" value="Genomic_DNA"/>
</dbReference>
<keyword evidence="3" id="KW-1185">Reference proteome</keyword>
<evidence type="ECO:0000313" key="2">
    <source>
        <dbReference type="EMBL" id="KAK7064629.1"/>
    </source>
</evidence>
<reference evidence="2 3" key="1">
    <citation type="journal article" date="2024" name="J Genomics">
        <title>Draft genome sequencing and assembly of Favolaschia claudopus CIRM-BRFM 2984 isolated from oak limbs.</title>
        <authorList>
            <person name="Navarro D."/>
            <person name="Drula E."/>
            <person name="Chaduli D."/>
            <person name="Cazenave R."/>
            <person name="Ahrendt S."/>
            <person name="Wang J."/>
            <person name="Lipzen A."/>
            <person name="Daum C."/>
            <person name="Barry K."/>
            <person name="Grigoriev I.V."/>
            <person name="Favel A."/>
            <person name="Rosso M.N."/>
            <person name="Martin F."/>
        </authorList>
    </citation>
    <scope>NUCLEOTIDE SEQUENCE [LARGE SCALE GENOMIC DNA]</scope>
    <source>
        <strain evidence="2 3">CIRM-BRFM 2984</strain>
    </source>
</reference>
<accession>A0AAW0EI34</accession>
<proteinExistence type="predicted"/>
<feature type="transmembrane region" description="Helical" evidence="1">
    <location>
        <begin position="45"/>
        <end position="67"/>
    </location>
</feature>
<keyword evidence="1" id="KW-0472">Membrane</keyword>
<gene>
    <name evidence="2" type="ORF">R3P38DRAFT_3165653</name>
</gene>
<name>A0AAW0EI34_9AGAR</name>
<protein>
    <submittedName>
        <fullName evidence="2">Uncharacterized protein</fullName>
    </submittedName>
</protein>
<keyword evidence="1" id="KW-1133">Transmembrane helix</keyword>
<evidence type="ECO:0000256" key="1">
    <source>
        <dbReference type="SAM" id="Phobius"/>
    </source>
</evidence>
<keyword evidence="1" id="KW-0812">Transmembrane</keyword>
<sequence>MPSIAAFLALWLGRAGHGDVVTGYHEFTTTAPTLLSYASALAREFAIIIPILLVFAIEVAVAGYVLWRVLINNGYIDSDKSRFSKIEGPFPQASASVRSIVALAGPNLFLRAVASLPNEDIDLTQFVPGAYLNDLEFANATTSPALALLTVPRTNHGQDILSRHLGSLLGCFRATYHLWIISTQQSPGLLLDAFETIPDKYRLIGYLSPVPGHAPVPMQYQNNTLEEYSIEDPHNDQTLLEELSFANPHAITWIGPTRDDAFAALDITAAYIDAGEDNTLAEDAKPAAHPPTSAVDEITTTPAVFDARVECEPPNADYSLARAATTPAPSTITSQLDSASKTQVSVADTFDSASAGIALTSPEDSESNDLSATRFALGMSAVPSTPAFEPIAPPAPSKSHLRQLRFGAVKGL</sequence>
<evidence type="ECO:0000313" key="3">
    <source>
        <dbReference type="Proteomes" id="UP001362999"/>
    </source>
</evidence>